<dbReference type="RefSeq" id="XP_807845.1">
    <property type="nucleotide sequence ID" value="XM_802752.1"/>
</dbReference>
<dbReference type="KEGG" id="tcr:510031.40"/>
<accession>Q4D0E3</accession>
<keyword evidence="1" id="KW-0812">Transmembrane</keyword>
<organism evidence="2 3">
    <name type="scientific">Trypanosoma cruzi (strain CL Brener)</name>
    <dbReference type="NCBI Taxonomy" id="353153"/>
    <lineage>
        <taxon>Eukaryota</taxon>
        <taxon>Discoba</taxon>
        <taxon>Euglenozoa</taxon>
        <taxon>Kinetoplastea</taxon>
        <taxon>Metakinetoplastina</taxon>
        <taxon>Trypanosomatida</taxon>
        <taxon>Trypanosomatidae</taxon>
        <taxon>Trypanosoma</taxon>
        <taxon>Schizotrypanum</taxon>
    </lineage>
</organism>
<gene>
    <name evidence="2" type="ORF">Tc00.1047053510031.40</name>
</gene>
<keyword evidence="1" id="KW-1133">Transmembrane helix</keyword>
<feature type="transmembrane region" description="Helical" evidence="1">
    <location>
        <begin position="63"/>
        <end position="81"/>
    </location>
</feature>
<dbReference type="PaxDb" id="353153-Q4D0E3"/>
<sequence length="454" mass="50160">MGEVRGLGQVAPPSFFVVMYGIFTFSSIQHVCAYPHMNFLSLVNTVHAFLFVPFIYLRTFTPSSPFFIAVVFLFFVCFALTGDGGQLREITETAWLMALVFAEANFPPMRCGIVGREMRGDESADDLYLPVEFLDDTQTVSSSPLKEDGPCETHVTDCICPGSIVFTRVGITLSLVLTPHRNRVSEGTKFDDTVPREVVVFSDIIDVVTGFCRWVSASTQQTLWYSLELLGGAHCVIFRPDETRVAPPHVGNDTGEEMALEGTLPLWVRRITAATEQHVETVLWSGSDDDTAMEVNDAPRSTFSWRRLQVVDTNGQVGSSKGLLKRNMGIDAVEWEVQRQNCFYDAFSAHMSLLREETMAWEDILLKWASPLVRMTTSLLPAAIAAESLGSATIAQTSLSLRGLTATQDESQLGGEYGIDITNEVVQLLAEEEKVARMKFAKYTAAVRKGGCGK</sequence>
<evidence type="ECO:0000313" key="2">
    <source>
        <dbReference type="EMBL" id="EAN85994.1"/>
    </source>
</evidence>
<dbReference type="EMBL" id="AAHK01001307">
    <property type="protein sequence ID" value="EAN85994.1"/>
    <property type="molecule type" value="Genomic_DNA"/>
</dbReference>
<reference evidence="2 3" key="1">
    <citation type="journal article" date="2005" name="Science">
        <title>The genome sequence of Trypanosoma cruzi, etiologic agent of Chagas disease.</title>
        <authorList>
            <person name="El-Sayed N.M."/>
            <person name="Myler P.J."/>
            <person name="Bartholomeu D.C."/>
            <person name="Nilsson D."/>
            <person name="Aggarwal G."/>
            <person name="Tran A.N."/>
            <person name="Ghedin E."/>
            <person name="Worthey E.A."/>
            <person name="Delcher A.L."/>
            <person name="Blandin G."/>
            <person name="Westenberger S.J."/>
            <person name="Caler E."/>
            <person name="Cerqueira G.C."/>
            <person name="Branche C."/>
            <person name="Haas B."/>
            <person name="Anupama A."/>
            <person name="Arner E."/>
            <person name="Aslund L."/>
            <person name="Attipoe P."/>
            <person name="Bontempi E."/>
            <person name="Bringaud F."/>
            <person name="Burton P."/>
            <person name="Cadag E."/>
            <person name="Campbell D.A."/>
            <person name="Carrington M."/>
            <person name="Crabtree J."/>
            <person name="Darban H."/>
            <person name="da Silveira J.F."/>
            <person name="de Jong P."/>
            <person name="Edwards K."/>
            <person name="Englund P.T."/>
            <person name="Fazelina G."/>
            <person name="Feldblyum T."/>
            <person name="Ferella M."/>
            <person name="Frasch A.C."/>
            <person name="Gull K."/>
            <person name="Horn D."/>
            <person name="Hou L."/>
            <person name="Huang Y."/>
            <person name="Kindlund E."/>
            <person name="Klingbeil M."/>
            <person name="Kluge S."/>
            <person name="Koo H."/>
            <person name="Lacerda D."/>
            <person name="Levin M.J."/>
            <person name="Lorenzi H."/>
            <person name="Louie T."/>
            <person name="Machado C.R."/>
            <person name="McCulloch R."/>
            <person name="McKenna A."/>
            <person name="Mizuno Y."/>
            <person name="Mottram J.C."/>
            <person name="Nelson S."/>
            <person name="Ochaya S."/>
            <person name="Osoegawa K."/>
            <person name="Pai G."/>
            <person name="Parsons M."/>
            <person name="Pentony M."/>
            <person name="Pettersson U."/>
            <person name="Pop M."/>
            <person name="Ramirez J.L."/>
            <person name="Rinta J."/>
            <person name="Robertson L."/>
            <person name="Salzberg S.L."/>
            <person name="Sanchez D.O."/>
            <person name="Seyler A."/>
            <person name="Sharma R."/>
            <person name="Shetty J."/>
            <person name="Simpson A.J."/>
            <person name="Sisk E."/>
            <person name="Tammi M.T."/>
            <person name="Tarleton R."/>
            <person name="Teixeira S."/>
            <person name="Van Aken S."/>
            <person name="Vogt C."/>
            <person name="Ward P.N."/>
            <person name="Wickstead B."/>
            <person name="Wortman J."/>
            <person name="White O."/>
            <person name="Fraser C.M."/>
            <person name="Stuart K.D."/>
            <person name="Andersson B."/>
        </authorList>
    </citation>
    <scope>NUCLEOTIDE SEQUENCE [LARGE SCALE GENOMIC DNA]</scope>
    <source>
        <strain evidence="2 3">CL Brener</strain>
    </source>
</reference>
<evidence type="ECO:0000313" key="3">
    <source>
        <dbReference type="Proteomes" id="UP000002296"/>
    </source>
</evidence>
<proteinExistence type="predicted"/>
<dbReference type="GeneID" id="3538149"/>
<protein>
    <submittedName>
        <fullName evidence="2">Uncharacterized protein</fullName>
    </submittedName>
</protein>
<name>Q4D0E3_TRYCC</name>
<dbReference type="Proteomes" id="UP000002296">
    <property type="component" value="Unassembled WGS sequence"/>
</dbReference>
<evidence type="ECO:0000256" key="1">
    <source>
        <dbReference type="SAM" id="Phobius"/>
    </source>
</evidence>
<feature type="transmembrane region" description="Helical" evidence="1">
    <location>
        <begin position="6"/>
        <end position="25"/>
    </location>
</feature>
<keyword evidence="1" id="KW-0472">Membrane</keyword>
<feature type="transmembrane region" description="Helical" evidence="1">
    <location>
        <begin position="37"/>
        <end position="57"/>
    </location>
</feature>
<dbReference type="AlphaFoldDB" id="Q4D0E3"/>
<dbReference type="InParanoid" id="Q4D0E3"/>
<keyword evidence="3" id="KW-1185">Reference proteome</keyword>
<comment type="caution">
    <text evidence="2">The sequence shown here is derived from an EMBL/GenBank/DDBJ whole genome shotgun (WGS) entry which is preliminary data.</text>
</comment>